<protein>
    <submittedName>
        <fullName evidence="1">Uncharacterized protein</fullName>
    </submittedName>
</protein>
<dbReference type="EMBL" id="JAWDGP010004468">
    <property type="protein sequence ID" value="KAK3764120.1"/>
    <property type="molecule type" value="Genomic_DNA"/>
</dbReference>
<keyword evidence="2" id="KW-1185">Reference proteome</keyword>
<dbReference type="Proteomes" id="UP001283361">
    <property type="component" value="Unassembled WGS sequence"/>
</dbReference>
<gene>
    <name evidence="1" type="ORF">RRG08_039291</name>
</gene>
<proteinExistence type="predicted"/>
<dbReference type="AlphaFoldDB" id="A0AAE0Z7G3"/>
<evidence type="ECO:0000313" key="2">
    <source>
        <dbReference type="Proteomes" id="UP001283361"/>
    </source>
</evidence>
<comment type="caution">
    <text evidence="1">The sequence shown here is derived from an EMBL/GenBank/DDBJ whole genome shotgun (WGS) entry which is preliminary data.</text>
</comment>
<organism evidence="1 2">
    <name type="scientific">Elysia crispata</name>
    <name type="common">lettuce slug</name>
    <dbReference type="NCBI Taxonomy" id="231223"/>
    <lineage>
        <taxon>Eukaryota</taxon>
        <taxon>Metazoa</taxon>
        <taxon>Spiralia</taxon>
        <taxon>Lophotrochozoa</taxon>
        <taxon>Mollusca</taxon>
        <taxon>Gastropoda</taxon>
        <taxon>Heterobranchia</taxon>
        <taxon>Euthyneura</taxon>
        <taxon>Panpulmonata</taxon>
        <taxon>Sacoglossa</taxon>
        <taxon>Placobranchoidea</taxon>
        <taxon>Plakobranchidae</taxon>
        <taxon>Elysia</taxon>
    </lineage>
</organism>
<evidence type="ECO:0000313" key="1">
    <source>
        <dbReference type="EMBL" id="KAK3764120.1"/>
    </source>
</evidence>
<name>A0AAE0Z7G3_9GAST</name>
<reference evidence="1" key="1">
    <citation type="journal article" date="2023" name="G3 (Bethesda)">
        <title>A reference genome for the long-term kleptoplast-retaining sea slug Elysia crispata morphotype clarki.</title>
        <authorList>
            <person name="Eastman K.E."/>
            <person name="Pendleton A.L."/>
            <person name="Shaikh M.A."/>
            <person name="Suttiyut T."/>
            <person name="Ogas R."/>
            <person name="Tomko P."/>
            <person name="Gavelis G."/>
            <person name="Widhalm J.R."/>
            <person name="Wisecaver J.H."/>
        </authorList>
    </citation>
    <scope>NUCLEOTIDE SEQUENCE</scope>
    <source>
        <strain evidence="1">ECLA1</strain>
    </source>
</reference>
<sequence>MIVLRRNITSSLTGRLPAAAKSVNQHCFCCWPCDMSPGSTCTFSPEDNISFFFSPCTVNHSLELRSANGGLDFHPLKIEKSLRRNGDLERKIPVPICGTTGLPHLTSLIAHVITSR</sequence>
<accession>A0AAE0Z7G3</accession>